<evidence type="ECO:0000313" key="1">
    <source>
        <dbReference type="EMBL" id="NML69464.1"/>
    </source>
</evidence>
<keyword evidence="2" id="KW-1185">Reference proteome</keyword>
<proteinExistence type="predicted"/>
<comment type="caution">
    <text evidence="1">The sequence shown here is derived from an EMBL/GenBank/DDBJ whole genome shotgun (WGS) entry which is preliminary data.</text>
</comment>
<accession>A0A7Y0FRI1</accession>
<evidence type="ECO:0000313" key="2">
    <source>
        <dbReference type="Proteomes" id="UP000544054"/>
    </source>
</evidence>
<protein>
    <submittedName>
        <fullName evidence="1">Uncharacterized protein</fullName>
    </submittedName>
</protein>
<dbReference type="EMBL" id="JABBGI010000006">
    <property type="protein sequence ID" value="NML69464.1"/>
    <property type="molecule type" value="Genomic_DNA"/>
</dbReference>
<sequence>MGILSNIVWAFNGNHYDSIEEFNKEIIHYQTLILKEKASWDADQMVIDAPEIDVCYEAWIKGKEDIAANETLLGDENDVFNEDNSDHGMFQVEFCARLKASNGAYFTALDLLFQIENQVANKDLGDHIFFEGLTANDTEEQKYQTPLYSMYLGS</sequence>
<gene>
    <name evidence="1" type="ORF">HHL23_06615</name>
</gene>
<reference evidence="1 2" key="1">
    <citation type="submission" date="2020-04" db="EMBL/GenBank/DDBJ databases">
        <title>Chryseobacterium sp. RP-3-3 sp. nov., isolated from Jeju soil.</title>
        <authorList>
            <person name="Dahal R.H."/>
        </authorList>
    </citation>
    <scope>NUCLEOTIDE SEQUENCE [LARGE SCALE GENOMIC DNA]</scope>
    <source>
        <strain evidence="1 2">RP-3-3</strain>
    </source>
</reference>
<name>A0A7Y0FRI1_9FLAO</name>
<dbReference type="AlphaFoldDB" id="A0A7Y0FRI1"/>
<organism evidence="1 2">
    <name type="scientific">Chryseobacterium antibioticum</name>
    <dbReference type="NCBI Taxonomy" id="2728847"/>
    <lineage>
        <taxon>Bacteria</taxon>
        <taxon>Pseudomonadati</taxon>
        <taxon>Bacteroidota</taxon>
        <taxon>Flavobacteriia</taxon>
        <taxon>Flavobacteriales</taxon>
        <taxon>Weeksellaceae</taxon>
        <taxon>Chryseobacterium group</taxon>
        <taxon>Chryseobacterium</taxon>
    </lineage>
</organism>
<dbReference type="RefSeq" id="WP_169234020.1">
    <property type="nucleotide sequence ID" value="NZ_JABBGI010000006.1"/>
</dbReference>
<dbReference type="Proteomes" id="UP000544054">
    <property type="component" value="Unassembled WGS sequence"/>
</dbReference>